<dbReference type="EMBL" id="JAPEIS010000001">
    <property type="protein sequence ID" value="KAJ8070890.1"/>
    <property type="molecule type" value="Genomic_DNA"/>
</dbReference>
<evidence type="ECO:0000313" key="1">
    <source>
        <dbReference type="EMBL" id="KAJ8070890.1"/>
    </source>
</evidence>
<organism evidence="1 2">
    <name type="scientific">Sclerotinia nivalis</name>
    <dbReference type="NCBI Taxonomy" id="352851"/>
    <lineage>
        <taxon>Eukaryota</taxon>
        <taxon>Fungi</taxon>
        <taxon>Dikarya</taxon>
        <taxon>Ascomycota</taxon>
        <taxon>Pezizomycotina</taxon>
        <taxon>Leotiomycetes</taxon>
        <taxon>Helotiales</taxon>
        <taxon>Sclerotiniaceae</taxon>
        <taxon>Sclerotinia</taxon>
    </lineage>
</organism>
<accession>A0A9X0DQI6</accession>
<dbReference type="AlphaFoldDB" id="A0A9X0DQI6"/>
<dbReference type="OrthoDB" id="3536935at2759"/>
<gene>
    <name evidence="1" type="ORF">OCU04_001249</name>
</gene>
<sequence length="348" mass="38919">MMLSPQVWRAIGWRPVINTDYDGAVLVGGLENELRHFGDPDEEHDFWGDPPPIKPCPYTHEGARAIAAAKKKEKQQQLRAARASVLGISKYENNVSDVNCDEAVDGNEEEEEESQEDGYTIEADGDPLEFHDDWFGGDLPEEDDELEVKFEGCSICGGISKGKIAGDSEEIHNCAQNADEIVTATIKDSVARTYPEDDESDFDHGESFILMFNECFETKSDVNKTNDDSVTCRDQAQIEYESDLDLGESFILMFNEDFETKNDVEEFKNIISSIEPSQSHCFCEGDSTFVEINNTNTINGLNGVEKTPCPARAVITAQPGLWRAMTACRPFERAWRPHLVRPGSWQAV</sequence>
<dbReference type="Proteomes" id="UP001152300">
    <property type="component" value="Unassembled WGS sequence"/>
</dbReference>
<reference evidence="1" key="1">
    <citation type="submission" date="2022-11" db="EMBL/GenBank/DDBJ databases">
        <title>Genome Resource of Sclerotinia nivalis Strain SnTB1, a Plant Pathogen Isolated from American Ginseng.</title>
        <authorList>
            <person name="Fan S."/>
        </authorList>
    </citation>
    <scope>NUCLEOTIDE SEQUENCE</scope>
    <source>
        <strain evidence="1">SnTB1</strain>
    </source>
</reference>
<protein>
    <submittedName>
        <fullName evidence="1">Uncharacterized protein</fullName>
    </submittedName>
</protein>
<keyword evidence="2" id="KW-1185">Reference proteome</keyword>
<comment type="caution">
    <text evidence="1">The sequence shown here is derived from an EMBL/GenBank/DDBJ whole genome shotgun (WGS) entry which is preliminary data.</text>
</comment>
<evidence type="ECO:0000313" key="2">
    <source>
        <dbReference type="Proteomes" id="UP001152300"/>
    </source>
</evidence>
<proteinExistence type="predicted"/>
<name>A0A9X0DQI6_9HELO</name>